<dbReference type="eggNOG" id="ENOG5034BK4">
    <property type="taxonomic scope" value="Bacteria"/>
</dbReference>
<dbReference type="RefSeq" id="WP_007810460.1">
    <property type="nucleotide sequence ID" value="NZ_AJXT01000063.1"/>
</dbReference>
<keyword evidence="2" id="KW-1185">Reference proteome</keyword>
<reference evidence="1 2" key="1">
    <citation type="journal article" date="2012" name="J. Bacteriol.">
        <title>Genome sequences for six rhodanobacter strains, isolated from soils and the terrestrial subsurface, with variable denitrification capabilities.</title>
        <authorList>
            <person name="Kostka J.E."/>
            <person name="Green S.J."/>
            <person name="Rishishwar L."/>
            <person name="Prakash O."/>
            <person name="Katz L.S."/>
            <person name="Marino-Ramirez L."/>
            <person name="Jordan I.K."/>
            <person name="Munk C."/>
            <person name="Ivanova N."/>
            <person name="Mikhailova N."/>
            <person name="Watson D.B."/>
            <person name="Brown S.D."/>
            <person name="Palumbo A.V."/>
            <person name="Brooks S.C."/>
        </authorList>
    </citation>
    <scope>NUCLEOTIDE SEQUENCE [LARGE SCALE GENOMIC DNA]</scope>
    <source>
        <strain evidence="1 2">B39</strain>
    </source>
</reference>
<comment type="caution">
    <text evidence="1">The sequence shown here is derived from an EMBL/GenBank/DDBJ whole genome shotgun (WGS) entry which is preliminary data.</text>
</comment>
<proteinExistence type="predicted"/>
<sequence>MSFDLGVWYPHDRLTEKEAGLLYARLCEDEACQIEPHASVDAFYAELTAKHPEIDTIPDDLIDDHDLCPWSCALDRSPGHVIMPSVWSKADYVSVFVHSLARKHGLAVYDPQAERITYPDGNTSPTETRRPWWRFW</sequence>
<protein>
    <submittedName>
        <fullName evidence="1">Uncharacterized protein</fullName>
    </submittedName>
</protein>
<dbReference type="OrthoDB" id="7065448at2"/>
<evidence type="ECO:0000313" key="2">
    <source>
        <dbReference type="Proteomes" id="UP000003226"/>
    </source>
</evidence>
<organism evidence="1 2">
    <name type="scientific">Rhodanobacter spathiphylli B39</name>
    <dbReference type="NCBI Taxonomy" id="1163407"/>
    <lineage>
        <taxon>Bacteria</taxon>
        <taxon>Pseudomonadati</taxon>
        <taxon>Pseudomonadota</taxon>
        <taxon>Gammaproteobacteria</taxon>
        <taxon>Lysobacterales</taxon>
        <taxon>Rhodanobacteraceae</taxon>
        <taxon>Rhodanobacter</taxon>
    </lineage>
</organism>
<dbReference type="AlphaFoldDB" id="I4VQM8"/>
<name>I4VQM8_9GAMM</name>
<dbReference type="EMBL" id="AJXT01000063">
    <property type="protein sequence ID" value="EIL89519.1"/>
    <property type="molecule type" value="Genomic_DNA"/>
</dbReference>
<dbReference type="Proteomes" id="UP000003226">
    <property type="component" value="Unassembled WGS sequence"/>
</dbReference>
<evidence type="ECO:0000313" key="1">
    <source>
        <dbReference type="EMBL" id="EIL89519.1"/>
    </source>
</evidence>
<accession>I4VQM8</accession>
<gene>
    <name evidence="1" type="ORF">UU7_16787</name>
</gene>